<feature type="transmembrane region" description="Helical" evidence="1">
    <location>
        <begin position="127"/>
        <end position="150"/>
    </location>
</feature>
<organism evidence="2 3">
    <name type="scientific">Caenorhabditis briggsae</name>
    <dbReference type="NCBI Taxonomy" id="6238"/>
    <lineage>
        <taxon>Eukaryota</taxon>
        <taxon>Metazoa</taxon>
        <taxon>Ecdysozoa</taxon>
        <taxon>Nematoda</taxon>
        <taxon>Chromadorea</taxon>
        <taxon>Rhabditida</taxon>
        <taxon>Rhabditina</taxon>
        <taxon>Rhabditomorpha</taxon>
        <taxon>Rhabditoidea</taxon>
        <taxon>Rhabditidae</taxon>
        <taxon>Peloderinae</taxon>
        <taxon>Caenorhabditis</taxon>
    </lineage>
</organism>
<dbReference type="PANTHER" id="PTHR36948">
    <property type="entry name" value="PROTEIN CBG04856"/>
    <property type="match status" value="1"/>
</dbReference>
<protein>
    <submittedName>
        <fullName evidence="2">Uncharacterized protein</fullName>
    </submittedName>
</protein>
<keyword evidence="1" id="KW-0812">Transmembrane</keyword>
<proteinExistence type="predicted"/>
<sequence>MDSKKGSNSKYFLVFSVILCLCPSVFLVSNGIQLSIFDEYLADFSIWHFATAFFLIFYFWAHLKKLRENAKLEKTNFENPVESKKNYTNAEFILKTVLFFLIFYGCFVSFGMLIYADDFNNPREEFFIKSAMFCAFFITFYVLQFASYLFEKLGNLKSYCDAKILESF</sequence>
<feature type="transmembrane region" description="Helical" evidence="1">
    <location>
        <begin position="92"/>
        <end position="115"/>
    </location>
</feature>
<feature type="transmembrane region" description="Helical" evidence="1">
    <location>
        <begin position="12"/>
        <end position="32"/>
    </location>
</feature>
<name>A0AAE9F9M4_CAEBR</name>
<accession>A0AAE9F9M4</accession>
<keyword evidence="1" id="KW-0472">Membrane</keyword>
<evidence type="ECO:0000256" key="1">
    <source>
        <dbReference type="SAM" id="Phobius"/>
    </source>
</evidence>
<dbReference type="Proteomes" id="UP000829354">
    <property type="component" value="Chromosome V"/>
</dbReference>
<reference evidence="2 3" key="1">
    <citation type="submission" date="2022-04" db="EMBL/GenBank/DDBJ databases">
        <title>Chromosome-level reference genomes for two strains of Caenorhabditis briggsae: an improved platform for comparative genomics.</title>
        <authorList>
            <person name="Stevens L."/>
            <person name="Andersen E."/>
        </authorList>
    </citation>
    <scope>NUCLEOTIDE SEQUENCE [LARGE SCALE GENOMIC DNA]</scope>
    <source>
        <strain evidence="2">VX34</strain>
        <tissue evidence="2">Whole-organism</tissue>
    </source>
</reference>
<evidence type="ECO:0000313" key="3">
    <source>
        <dbReference type="Proteomes" id="UP000829354"/>
    </source>
</evidence>
<gene>
    <name evidence="2" type="ORF">L5515_009175</name>
</gene>
<keyword evidence="1" id="KW-1133">Transmembrane helix</keyword>
<dbReference type="AlphaFoldDB" id="A0AAE9F9M4"/>
<feature type="transmembrane region" description="Helical" evidence="1">
    <location>
        <begin position="44"/>
        <end position="61"/>
    </location>
</feature>
<dbReference type="InterPro" id="IPR053372">
    <property type="entry name" value="Vulval_toroid_morpho-assoc"/>
</dbReference>
<keyword evidence="3" id="KW-1185">Reference proteome</keyword>
<dbReference type="EMBL" id="CP092624">
    <property type="protein sequence ID" value="UMM37409.1"/>
    <property type="molecule type" value="Genomic_DNA"/>
</dbReference>
<evidence type="ECO:0000313" key="2">
    <source>
        <dbReference type="EMBL" id="UMM37409.1"/>
    </source>
</evidence>
<dbReference type="PANTHER" id="PTHR36948:SF1">
    <property type="entry name" value="EGG-LAYING DEFECTIVE PROTEIN 26"/>
    <property type="match status" value="1"/>
</dbReference>